<dbReference type="Proteomes" id="UP001221366">
    <property type="component" value="Unassembled WGS sequence"/>
</dbReference>
<keyword evidence="2" id="KW-0560">Oxidoreductase</keyword>
<feature type="domain" description="ABM" evidence="1">
    <location>
        <begin position="3"/>
        <end position="91"/>
    </location>
</feature>
<dbReference type="InterPro" id="IPR011008">
    <property type="entry name" value="Dimeric_a/b-barrel"/>
</dbReference>
<dbReference type="SUPFAM" id="SSF54909">
    <property type="entry name" value="Dimeric alpha+beta barrel"/>
    <property type="match status" value="1"/>
</dbReference>
<dbReference type="InterPro" id="IPR007138">
    <property type="entry name" value="ABM_dom"/>
</dbReference>
<protein>
    <submittedName>
        <fullName evidence="2">Quinol monooxygenase</fullName>
    </submittedName>
</protein>
<evidence type="ECO:0000313" key="2">
    <source>
        <dbReference type="EMBL" id="MDF0717893.1"/>
    </source>
</evidence>
<dbReference type="GO" id="GO:0004497">
    <property type="term" value="F:monooxygenase activity"/>
    <property type="evidence" value="ECO:0007669"/>
    <property type="project" value="UniProtKB-KW"/>
</dbReference>
<keyword evidence="3" id="KW-1185">Reference proteome</keyword>
<accession>A0ABT5Y368</accession>
<name>A0ABT5Y368_9FLAO</name>
<dbReference type="Gene3D" id="3.30.70.100">
    <property type="match status" value="1"/>
</dbReference>
<evidence type="ECO:0000259" key="1">
    <source>
        <dbReference type="PROSITE" id="PS51725"/>
    </source>
</evidence>
<dbReference type="PANTHER" id="PTHR33336">
    <property type="entry name" value="QUINOL MONOOXYGENASE YGIN-RELATED"/>
    <property type="match status" value="1"/>
</dbReference>
<keyword evidence="2" id="KW-0503">Monooxygenase</keyword>
<reference evidence="2 3" key="1">
    <citation type="submission" date="2023-03" db="EMBL/GenBank/DDBJ databases">
        <title>Muricauda XX sp. nov. and Muricauda XXX sp. nov., two novel species isolated from Okinawa Trough.</title>
        <authorList>
            <person name="Cao W."/>
            <person name="Deng X."/>
        </authorList>
    </citation>
    <scope>NUCLEOTIDE SEQUENCE [LARGE SCALE GENOMIC DNA]</scope>
    <source>
        <strain evidence="2 3">334s03</strain>
    </source>
</reference>
<dbReference type="Pfam" id="PF03992">
    <property type="entry name" value="ABM"/>
    <property type="match status" value="1"/>
</dbReference>
<gene>
    <name evidence="2" type="ORF">PY092_17145</name>
</gene>
<organism evidence="2 3">
    <name type="scientific">Flagellimonas yonaguniensis</name>
    <dbReference type="NCBI Taxonomy" id="3031325"/>
    <lineage>
        <taxon>Bacteria</taxon>
        <taxon>Pseudomonadati</taxon>
        <taxon>Bacteroidota</taxon>
        <taxon>Flavobacteriia</taxon>
        <taxon>Flavobacteriales</taxon>
        <taxon>Flavobacteriaceae</taxon>
        <taxon>Flagellimonas</taxon>
    </lineage>
</organism>
<dbReference type="InterPro" id="IPR050744">
    <property type="entry name" value="AI-2_Isomerase_LsrG"/>
</dbReference>
<comment type="caution">
    <text evidence="2">The sequence shown here is derived from an EMBL/GenBank/DDBJ whole genome shotgun (WGS) entry which is preliminary data.</text>
</comment>
<sequence>MKVYVSAIITSKPEFQNEVKEALLELVKATEKEEACIQYDLHQDLDDGNRFLFYEIWEDQEGLDKHNGQPHIKAFQNIVEGKLMGPVEVYKATKL</sequence>
<proteinExistence type="predicted"/>
<dbReference type="PANTHER" id="PTHR33336:SF3">
    <property type="entry name" value="ABM DOMAIN-CONTAINING PROTEIN"/>
    <property type="match status" value="1"/>
</dbReference>
<evidence type="ECO:0000313" key="3">
    <source>
        <dbReference type="Proteomes" id="UP001221366"/>
    </source>
</evidence>
<dbReference type="EMBL" id="JARFVB010000015">
    <property type="protein sequence ID" value="MDF0717893.1"/>
    <property type="molecule type" value="Genomic_DNA"/>
</dbReference>
<dbReference type="RefSeq" id="WP_275617021.1">
    <property type="nucleotide sequence ID" value="NZ_JARFVB010000015.1"/>
</dbReference>
<dbReference type="PROSITE" id="PS51725">
    <property type="entry name" value="ABM"/>
    <property type="match status" value="1"/>
</dbReference>